<feature type="region of interest" description="Disordered" evidence="1">
    <location>
        <begin position="1"/>
        <end position="49"/>
    </location>
</feature>
<accession>A0A9E8SGI3</accession>
<evidence type="ECO:0000256" key="1">
    <source>
        <dbReference type="SAM" id="MobiDB-lite"/>
    </source>
</evidence>
<dbReference type="KEGG" id="lnu:N7U66_17980"/>
<name>A0A9E8SGI3_9FLAO</name>
<feature type="compositionally biased region" description="Basic and acidic residues" evidence="1">
    <location>
        <begin position="1"/>
        <end position="14"/>
    </location>
</feature>
<keyword evidence="3" id="KW-1185">Reference proteome</keyword>
<dbReference type="EMBL" id="CP113088">
    <property type="protein sequence ID" value="WAC01760.1"/>
    <property type="molecule type" value="Genomic_DNA"/>
</dbReference>
<protein>
    <submittedName>
        <fullName evidence="2">Uncharacterized protein</fullName>
    </submittedName>
</protein>
<dbReference type="AlphaFoldDB" id="A0A9E8SGI3"/>
<sequence>MDSKNKIPKQEQQNKQEQAINKKGVPTDGEEINHQVKDKKEVHQPRDNA</sequence>
<dbReference type="RefSeq" id="WP_267676358.1">
    <property type="nucleotide sequence ID" value="NZ_CP113088.1"/>
</dbReference>
<organism evidence="2 3">
    <name type="scientific">Lacinutrix neustonica</name>
    <dbReference type="NCBI Taxonomy" id="2980107"/>
    <lineage>
        <taxon>Bacteria</taxon>
        <taxon>Pseudomonadati</taxon>
        <taxon>Bacteroidota</taxon>
        <taxon>Flavobacteriia</taxon>
        <taxon>Flavobacteriales</taxon>
        <taxon>Flavobacteriaceae</taxon>
        <taxon>Lacinutrix</taxon>
    </lineage>
</organism>
<gene>
    <name evidence="2" type="ORF">N7U66_17980</name>
</gene>
<feature type="compositionally biased region" description="Basic and acidic residues" evidence="1">
    <location>
        <begin position="31"/>
        <end position="49"/>
    </location>
</feature>
<evidence type="ECO:0000313" key="2">
    <source>
        <dbReference type="EMBL" id="WAC01760.1"/>
    </source>
</evidence>
<dbReference type="Proteomes" id="UP001164705">
    <property type="component" value="Chromosome"/>
</dbReference>
<evidence type="ECO:0000313" key="3">
    <source>
        <dbReference type="Proteomes" id="UP001164705"/>
    </source>
</evidence>
<proteinExistence type="predicted"/>
<reference evidence="2" key="1">
    <citation type="submission" date="2022-11" db="EMBL/GenBank/DDBJ databases">
        <title>Lacinutrix neustonica HL-RS19T sp. nov., isolated from the surface microlayer sample of brackish Lake Shihwa.</title>
        <authorList>
            <person name="Choi J.Y."/>
            <person name="Hwang C.Y."/>
        </authorList>
    </citation>
    <scope>NUCLEOTIDE SEQUENCE</scope>
    <source>
        <strain evidence="2">HL-RS19</strain>
    </source>
</reference>